<dbReference type="PANTHER" id="PTHR43513:SF1">
    <property type="entry name" value="ANAEROBIC SULFITE REDUCTASE SUBUNIT B"/>
    <property type="match status" value="1"/>
</dbReference>
<dbReference type="Pfam" id="PF10418">
    <property type="entry name" value="DHODB_Fe-S_bind"/>
    <property type="match status" value="1"/>
</dbReference>
<dbReference type="STRING" id="247490.KSU1_A0075"/>
<keyword evidence="1" id="KW-0408">Iron</keyword>
<dbReference type="InterPro" id="IPR017938">
    <property type="entry name" value="Riboflavin_synthase-like_b-brl"/>
</dbReference>
<dbReference type="GO" id="GO:0051537">
    <property type="term" value="F:2 iron, 2 sulfur cluster binding"/>
    <property type="evidence" value="ECO:0007669"/>
    <property type="project" value="UniProtKB-KW"/>
</dbReference>
<dbReference type="InterPro" id="IPR001433">
    <property type="entry name" value="OxRdtase_FAD/NAD-bd"/>
</dbReference>
<keyword evidence="1" id="KW-0479">Metal-binding</keyword>
<dbReference type="CDD" id="cd06221">
    <property type="entry name" value="sulfite_reductase_like"/>
    <property type="match status" value="1"/>
</dbReference>
<accession>I3IGJ7</accession>
<dbReference type="PANTHER" id="PTHR43513">
    <property type="entry name" value="DIHYDROOROTATE DEHYDROGENASE B (NAD(+)), ELECTRON TRANSFER SUBUNIT"/>
    <property type="match status" value="1"/>
</dbReference>
<organism evidence="3 4">
    <name type="scientific">Candidatus Jettenia caeni</name>
    <dbReference type="NCBI Taxonomy" id="247490"/>
    <lineage>
        <taxon>Bacteria</taxon>
        <taxon>Pseudomonadati</taxon>
        <taxon>Planctomycetota</taxon>
        <taxon>Candidatus Brocadiia</taxon>
        <taxon>Candidatus Brocadiales</taxon>
        <taxon>Candidatus Brocadiaceae</taxon>
        <taxon>Candidatus Jettenia</taxon>
    </lineage>
</organism>
<dbReference type="Proteomes" id="UP000002985">
    <property type="component" value="Unassembled WGS sequence"/>
</dbReference>
<dbReference type="Gene3D" id="3.40.50.80">
    <property type="entry name" value="Nucleotide-binding domain of ferredoxin-NADP reductase (FNR) module"/>
    <property type="match status" value="1"/>
</dbReference>
<dbReference type="InterPro" id="IPR012165">
    <property type="entry name" value="Cyt_c3_hydrogenase_gsu"/>
</dbReference>
<dbReference type="Pfam" id="PF00175">
    <property type="entry name" value="NAD_binding_1"/>
    <property type="match status" value="1"/>
</dbReference>
<evidence type="ECO:0000259" key="2">
    <source>
        <dbReference type="PROSITE" id="PS51384"/>
    </source>
</evidence>
<name>I3IGJ7_9BACT</name>
<dbReference type="InterPro" id="IPR001709">
    <property type="entry name" value="Flavoprot_Pyr_Nucl_cyt_Rdtase"/>
</dbReference>
<reference evidence="3 4" key="1">
    <citation type="journal article" date="2012" name="FEBS Lett.">
        <title>Anammox organism KSU-1 expresses a NirK-type copper-containing nitrite reductase instead of a NirS-type with cytochrome cd1.</title>
        <authorList>
            <person name="Hira D."/>
            <person name="Toh H."/>
            <person name="Migita C.T."/>
            <person name="Okubo H."/>
            <person name="Nishiyama T."/>
            <person name="Hattori M."/>
            <person name="Furukawa K."/>
            <person name="Fujii T."/>
        </authorList>
    </citation>
    <scope>NUCLEOTIDE SEQUENCE [LARGE SCALE GENOMIC DNA]</scope>
</reference>
<evidence type="ECO:0000313" key="4">
    <source>
        <dbReference type="Proteomes" id="UP000002985"/>
    </source>
</evidence>
<dbReference type="PRINTS" id="PR00371">
    <property type="entry name" value="FPNCR"/>
</dbReference>
<dbReference type="GO" id="GO:0050660">
    <property type="term" value="F:flavin adenine dinucleotide binding"/>
    <property type="evidence" value="ECO:0007669"/>
    <property type="project" value="InterPro"/>
</dbReference>
<evidence type="ECO:0000256" key="1">
    <source>
        <dbReference type="PIRSR" id="PIRSR006816-2"/>
    </source>
</evidence>
<evidence type="ECO:0000313" key="3">
    <source>
        <dbReference type="EMBL" id="GAB60842.1"/>
    </source>
</evidence>
<feature type="binding site" evidence="1">
    <location>
        <position position="243"/>
    </location>
    <ligand>
        <name>[2Fe-2S] cluster</name>
        <dbReference type="ChEBI" id="CHEBI:190135"/>
    </ligand>
</feature>
<feature type="domain" description="FAD-binding FR-type" evidence="2">
    <location>
        <begin position="9"/>
        <end position="107"/>
    </location>
</feature>
<feature type="binding site" evidence="1">
    <location>
        <position position="248"/>
    </location>
    <ligand>
        <name>[2Fe-2S] cluster</name>
        <dbReference type="ChEBI" id="CHEBI:190135"/>
    </ligand>
</feature>
<dbReference type="PIRSF" id="PIRSF006816">
    <property type="entry name" value="Cyc3_hyd_g"/>
    <property type="match status" value="1"/>
</dbReference>
<comment type="caution">
    <text evidence="3">The sequence shown here is derived from an EMBL/GenBank/DDBJ whole genome shotgun (WGS) entry which is preliminary data.</text>
</comment>
<dbReference type="EMBL" id="BAFH01000001">
    <property type="protein sequence ID" value="GAB60842.1"/>
    <property type="molecule type" value="Genomic_DNA"/>
</dbReference>
<dbReference type="GO" id="GO:0046872">
    <property type="term" value="F:metal ion binding"/>
    <property type="evidence" value="ECO:0007669"/>
    <property type="project" value="UniProtKB-KW"/>
</dbReference>
<dbReference type="SUPFAM" id="SSF63380">
    <property type="entry name" value="Riboflavin synthase domain-like"/>
    <property type="match status" value="1"/>
</dbReference>
<dbReference type="InterPro" id="IPR050353">
    <property type="entry name" value="PyrK_electron_transfer"/>
</dbReference>
<dbReference type="InterPro" id="IPR039261">
    <property type="entry name" value="FNR_nucleotide-bd"/>
</dbReference>
<dbReference type="AlphaFoldDB" id="I3IGJ7"/>
<comment type="cofactor">
    <cofactor evidence="1">
        <name>[2Fe-2S] cluster</name>
        <dbReference type="ChEBI" id="CHEBI:190135"/>
    </cofactor>
    <text evidence="1">Binds 1 [2Fe-2S] cluster per subunit.</text>
</comment>
<dbReference type="GO" id="GO:0016491">
    <property type="term" value="F:oxidoreductase activity"/>
    <property type="evidence" value="ECO:0007669"/>
    <property type="project" value="InterPro"/>
</dbReference>
<dbReference type="PRINTS" id="PR00410">
    <property type="entry name" value="PHEHYDRXLASE"/>
</dbReference>
<feature type="binding site" evidence="1">
    <location>
        <position position="259"/>
    </location>
    <ligand>
        <name>[2Fe-2S] cluster</name>
        <dbReference type="ChEBI" id="CHEBI:190135"/>
    </ligand>
</feature>
<dbReference type="InterPro" id="IPR017927">
    <property type="entry name" value="FAD-bd_FR_type"/>
</dbReference>
<dbReference type="InterPro" id="IPR019480">
    <property type="entry name" value="Dihydroorotate_DH_Fe-S-bd"/>
</dbReference>
<dbReference type="GO" id="GO:0006221">
    <property type="term" value="P:pyrimidine nucleotide biosynthetic process"/>
    <property type="evidence" value="ECO:0007669"/>
    <property type="project" value="InterPro"/>
</dbReference>
<keyword evidence="4" id="KW-1185">Reference proteome</keyword>
<dbReference type="OrthoDB" id="9796486at2"/>
<dbReference type="SUPFAM" id="SSF52343">
    <property type="entry name" value="Ferredoxin reductase-like, C-terminal NADP-linked domain"/>
    <property type="match status" value="1"/>
</dbReference>
<feature type="binding site" evidence="1">
    <location>
        <position position="251"/>
    </location>
    <ligand>
        <name>[2Fe-2S] cluster</name>
        <dbReference type="ChEBI" id="CHEBI:190135"/>
    </ligand>
</feature>
<proteinExistence type="predicted"/>
<dbReference type="Gene3D" id="2.40.30.10">
    <property type="entry name" value="Translation factors"/>
    <property type="match status" value="1"/>
</dbReference>
<keyword evidence="1" id="KW-0411">Iron-sulfur</keyword>
<protein>
    <submittedName>
        <fullName evidence="3">Oxidoreductase FAD/NAD(P)-binding domain protein</fullName>
    </submittedName>
</protein>
<sequence>MRKNIPEPMSPSPFRIQRVQKETHDTFTIDLKPVSGTGDVSFAAGQFNMLYVFGVGEAPISLSGDPINPHLYKHTVREVGVVTKAMRKLKQGEVLGVRGPFGSHWPVEKAIGKDVVMVAGGIGLAPLRPAMYHLISQRNQYGKIVLLYGARTPEDILYKHDLEQWREHFDVEVQVTVDNSDGNWRGDVGVVTTLIRRAQFNPSRAIAMICGPEVMMRFTIAELQNCGAGDDNIFISMERNMRCGIGFCGHCQFGPVFVCKDGPVFNYDGIKNFFGKREI</sequence>
<dbReference type="eggNOG" id="COG0543">
    <property type="taxonomic scope" value="Bacteria"/>
</dbReference>
<gene>
    <name evidence="3" type="ORF">KSU1_A0075</name>
</gene>
<dbReference type="PROSITE" id="PS51384">
    <property type="entry name" value="FAD_FR"/>
    <property type="match status" value="1"/>
</dbReference>
<keyword evidence="1" id="KW-0001">2Fe-2S</keyword>